<dbReference type="GO" id="GO:0005886">
    <property type="term" value="C:plasma membrane"/>
    <property type="evidence" value="ECO:0007669"/>
    <property type="project" value="UniProtKB-SubCell"/>
</dbReference>
<gene>
    <name evidence="13" type="ORF">Tb11.0170</name>
</gene>
<feature type="chain" id="PRO_5004238607" evidence="10">
    <location>
        <begin position="26"/>
        <end position="524"/>
    </location>
</feature>
<keyword evidence="6" id="KW-0472">Membrane</keyword>
<feature type="compositionally biased region" description="Basic and acidic residues" evidence="9">
    <location>
        <begin position="473"/>
        <end position="483"/>
    </location>
</feature>
<sequence length="524" mass="55219">MKARLFKTALILSLSNLATIITVNADDSNTKHAAELDSFCRLLTLTEQTPAKVEPAELDQTAVRTLAAINMSLSEPDWRKQFPTTAETKSADPEYCKGQNKAANCKEIWQAWEDAAIAAETTDNLPGKLKLPSSVFSSPLRRTALQSVSALLAEATAITDGYTTKTKPALEAAHEPLRTKLNMALFAKPTTPTSAGDACDVDAASDRQTTCTITHQPSAACTTAVCLCGEQGSQDQKICTSGITATVANWGSGKLNSAFQPIFAKCKQTKTASLTSASLLATIADFTSRSKQAIVSSTAYVIIGTASSSTHACATSQGAGCVDLTPIAGVKAESTITHKTWLSELEEAAQIIATAEAATQAKKIAESRLQELGKKAAAIYTQLLYAPADVAPSPPTTPKKTDEIPTAMQQSCTKHKNNKKDCTEANNCIWKGGESDKGDCEVNTTKVAEQAKQAGTGEGATSGADPNCGQYTDPEKCAKAPGKKKEGKNAVCGWIEGNFQNSSTLINNKFALISSSFASSKAIK</sequence>
<dbReference type="EMBL" id="CT009753">
    <property type="protein sequence ID" value="CAJ16992.1"/>
    <property type="molecule type" value="Genomic_DNA"/>
</dbReference>
<evidence type="ECO:0000313" key="13">
    <source>
        <dbReference type="EMBL" id="CAJ16992.1"/>
    </source>
</evidence>
<dbReference type="InterPro" id="IPR025932">
    <property type="entry name" value="Trypano_VSG_B_N_dom"/>
</dbReference>
<evidence type="ECO:0000256" key="6">
    <source>
        <dbReference type="ARBA" id="ARBA00023136"/>
    </source>
</evidence>
<evidence type="ECO:0000256" key="2">
    <source>
        <dbReference type="ARBA" id="ARBA00004609"/>
    </source>
</evidence>
<feature type="signal peptide" evidence="10">
    <location>
        <begin position="1"/>
        <end position="25"/>
    </location>
</feature>
<evidence type="ECO:0000256" key="9">
    <source>
        <dbReference type="SAM" id="MobiDB-lite"/>
    </source>
</evidence>
<evidence type="ECO:0000256" key="10">
    <source>
        <dbReference type="SAM" id="SignalP"/>
    </source>
</evidence>
<dbReference type="Pfam" id="PF10659">
    <property type="entry name" value="Trypan_glycop_C"/>
    <property type="match status" value="1"/>
</dbReference>
<evidence type="ECO:0000256" key="3">
    <source>
        <dbReference type="ARBA" id="ARBA00022475"/>
    </source>
</evidence>
<protein>
    <submittedName>
        <fullName evidence="13">Variant surface glycoprotein (VSG), putative</fullName>
    </submittedName>
</protein>
<evidence type="ECO:0000256" key="5">
    <source>
        <dbReference type="ARBA" id="ARBA00022729"/>
    </source>
</evidence>
<keyword evidence="5 10" id="KW-0732">Signal</keyword>
<feature type="domain" description="Trypanosome variant surface glycoprotein C-terminal" evidence="11">
    <location>
        <begin position="412"/>
        <end position="519"/>
    </location>
</feature>
<feature type="region of interest" description="Disordered" evidence="9">
    <location>
        <begin position="452"/>
        <end position="483"/>
    </location>
</feature>
<evidence type="ECO:0000256" key="1">
    <source>
        <dbReference type="ARBA" id="ARBA00002523"/>
    </source>
</evidence>
<evidence type="ECO:0000256" key="7">
    <source>
        <dbReference type="ARBA" id="ARBA00023180"/>
    </source>
</evidence>
<comment type="subcellular location">
    <subcellularLocation>
        <location evidence="2">Cell membrane</location>
        <topology evidence="2">Lipid-anchor</topology>
        <topology evidence="2">GPI-anchor</topology>
    </subcellularLocation>
</comment>
<evidence type="ECO:0000256" key="8">
    <source>
        <dbReference type="ARBA" id="ARBA00023288"/>
    </source>
</evidence>
<evidence type="ECO:0000259" key="12">
    <source>
        <dbReference type="Pfam" id="PF13206"/>
    </source>
</evidence>
<dbReference type="InterPro" id="IPR019609">
    <property type="entry name" value="Variant_surf_glycoprt_trypan_C"/>
</dbReference>
<proteinExistence type="predicted"/>
<keyword evidence="7" id="KW-0325">Glycoprotein</keyword>
<reference evidence="13" key="1">
    <citation type="submission" date="2005-06" db="EMBL/GenBank/DDBJ databases">
        <authorList>
            <person name="Hamlin N."/>
            <person name="Brooks K."/>
            <person name="Cherevach I."/>
            <person name="Churcher C."/>
            <person name="Goodhead I."/>
            <person name="Hauser H."/>
            <person name="Mungall K."/>
            <person name="Sanders M."/>
            <person name="Simmonds M."/>
            <person name="Walker D."/>
            <person name="White B."/>
            <person name="Berriman M."/>
            <person name="Hertz-Fowler C."/>
            <person name="Renauld H."/>
            <person name="Bohme U."/>
            <person name="Arrowsmith C."/>
            <person name="Atkin R."/>
            <person name="Chillingworth T."/>
            <person name="Cronin A."/>
            <person name="Davies R."/>
            <person name="Fraser A."/>
            <person name="Hance Z."/>
            <person name="Jagels K."/>
            <person name="Johnson D."/>
            <person name="Larke N."/>
            <person name="Leech V."/>
            <person name="Lord A."/>
            <person name="MacLeod A."/>
            <person name="Moule S."/>
            <person name="Quail M."/>
            <person name="Norbertczak H."/>
            <person name="Rabbinowitsch E."/>
            <person name="Rajandream M."/>
            <person name="Reitter C."/>
            <person name="Sharp S."/>
            <person name="Whitehead S."/>
            <person name="Woodward J."/>
            <person name="Hall N."/>
            <person name="Melville S.and.Barrell.B."/>
        </authorList>
    </citation>
    <scope>NUCLEOTIDE SEQUENCE</scope>
    <source>
        <strain evidence="13">927/4 GUTat10.1</strain>
    </source>
</reference>
<dbReference type="AlphaFoldDB" id="Q4FKI1"/>
<dbReference type="VEuPathDB" id="TriTrypDB:Tb11.v5.0127"/>
<dbReference type="GO" id="GO:0098552">
    <property type="term" value="C:side of membrane"/>
    <property type="evidence" value="ECO:0007669"/>
    <property type="project" value="UniProtKB-KW"/>
</dbReference>
<organism evidence="13">
    <name type="scientific">Trypanosoma brucei brucei (strain 927/4 GUTat10.1)</name>
    <dbReference type="NCBI Taxonomy" id="185431"/>
    <lineage>
        <taxon>Eukaryota</taxon>
        <taxon>Discoba</taxon>
        <taxon>Euglenozoa</taxon>
        <taxon>Kinetoplastea</taxon>
        <taxon>Metakinetoplastina</taxon>
        <taxon>Trypanosomatida</taxon>
        <taxon>Trypanosomatidae</taxon>
        <taxon>Trypanosoma</taxon>
    </lineage>
</organism>
<comment type="function">
    <text evidence="1">VSG forms a coat on the surface of the parasite. The trypanosome evades the immune response of the host by expressing a series of antigenically distinct VSGs from an estimated 1000 VSG genes.</text>
</comment>
<keyword evidence="4" id="KW-0336">GPI-anchor</keyword>
<keyword evidence="8" id="KW-0449">Lipoprotein</keyword>
<evidence type="ECO:0000256" key="4">
    <source>
        <dbReference type="ARBA" id="ARBA00022622"/>
    </source>
</evidence>
<accession>Q4FKI1</accession>
<name>Q4FKI1_TRYB2</name>
<evidence type="ECO:0000259" key="11">
    <source>
        <dbReference type="Pfam" id="PF10659"/>
    </source>
</evidence>
<dbReference type="VEuPathDB" id="TriTrypDB:Tb11.0170"/>
<keyword evidence="3" id="KW-1003">Cell membrane</keyword>
<feature type="domain" description="Trypanosome variant surface glycoprotein B-type N-terminal" evidence="12">
    <location>
        <begin position="19"/>
        <end position="370"/>
    </location>
</feature>
<dbReference type="Pfam" id="PF13206">
    <property type="entry name" value="VSG_B"/>
    <property type="match status" value="1"/>
</dbReference>